<keyword evidence="5 8" id="KW-0460">Magnesium</keyword>
<dbReference type="SUPFAM" id="SSF53448">
    <property type="entry name" value="Nucleotide-diphospho-sugar transferases"/>
    <property type="match status" value="1"/>
</dbReference>
<evidence type="ECO:0000256" key="6">
    <source>
        <dbReference type="ARBA" id="ARBA00023134"/>
    </source>
</evidence>
<feature type="binding site" evidence="8">
    <location>
        <position position="25"/>
    </location>
    <ligand>
        <name>GTP</name>
        <dbReference type="ChEBI" id="CHEBI:37565"/>
    </ligand>
</feature>
<dbReference type="RefSeq" id="WP_316698724.1">
    <property type="nucleotide sequence ID" value="NZ_CP136336.1"/>
</dbReference>
<evidence type="ECO:0000256" key="4">
    <source>
        <dbReference type="ARBA" id="ARBA00022741"/>
    </source>
</evidence>
<evidence type="ECO:0000256" key="1">
    <source>
        <dbReference type="ARBA" id="ARBA00022490"/>
    </source>
</evidence>
<dbReference type="EMBL" id="CP136336">
    <property type="protein sequence ID" value="WOB06318.1"/>
    <property type="molecule type" value="Genomic_DNA"/>
</dbReference>
<evidence type="ECO:0000259" key="9">
    <source>
        <dbReference type="Pfam" id="PF12804"/>
    </source>
</evidence>
<sequence>MVERAEITGLVLAGGQGSRLGGVDKGLQMYRGQPLARTALERLSPQVGRVMLSANRHLDDYARWGVLVWPDPADLAGYQGPLAGFLSGLQHAETPYLVTVPCDCPQFPADLVARLAEAMHDGVDLVLARTDAGPEPAFCLMRRSLAADLRRYLESGERKVGRWMAQLRRAEVTFDDPAAFFNINTPDDLAR</sequence>
<keyword evidence="7 8" id="KW-0501">Molybdenum cofactor biosynthesis</keyword>
<comment type="subunit">
    <text evidence="8">Monomer.</text>
</comment>
<comment type="function">
    <text evidence="8">Transfers a GMP moiety from GTP to Mo-molybdopterin (Mo-MPT) cofactor (Moco or molybdenum cofactor) to form Mo-molybdopterin guanine dinucleotide (Mo-MGD) cofactor.</text>
</comment>
<keyword evidence="10" id="KW-0548">Nucleotidyltransferase</keyword>
<comment type="caution">
    <text evidence="8">Lacks conserved residue(s) required for the propagation of feature annotation.</text>
</comment>
<feature type="binding site" evidence="8">
    <location>
        <position position="103"/>
    </location>
    <ligand>
        <name>GTP</name>
        <dbReference type="ChEBI" id="CHEBI:37565"/>
    </ligand>
</feature>
<protein>
    <recommendedName>
        <fullName evidence="8">Molybdenum cofactor guanylyltransferase</fullName>
        <shortName evidence="8">MoCo guanylyltransferase</shortName>
        <ecNumber evidence="8">2.7.7.77</ecNumber>
    </recommendedName>
    <alternativeName>
        <fullName evidence="8">GTP:molybdopterin guanylyltransferase</fullName>
    </alternativeName>
    <alternativeName>
        <fullName evidence="8">Mo-MPT guanylyltransferase</fullName>
    </alternativeName>
    <alternativeName>
        <fullName evidence="8">Molybdopterin guanylyltransferase</fullName>
    </alternativeName>
    <alternativeName>
        <fullName evidence="8">Molybdopterin-guanine dinucleotide synthase</fullName>
        <shortName evidence="8">MGD synthase</shortName>
    </alternativeName>
</protein>
<comment type="cofactor">
    <cofactor evidence="8">
        <name>Mg(2+)</name>
        <dbReference type="ChEBI" id="CHEBI:18420"/>
    </cofactor>
</comment>
<dbReference type="Proteomes" id="UP001303946">
    <property type="component" value="Chromosome"/>
</dbReference>
<dbReference type="Pfam" id="PF12804">
    <property type="entry name" value="NTP_transf_3"/>
    <property type="match status" value="1"/>
</dbReference>
<keyword evidence="4 8" id="KW-0547">Nucleotide-binding</keyword>
<feature type="binding site" evidence="8">
    <location>
        <begin position="12"/>
        <end position="14"/>
    </location>
    <ligand>
        <name>GTP</name>
        <dbReference type="ChEBI" id="CHEBI:37565"/>
    </ligand>
</feature>
<dbReference type="InterPro" id="IPR013482">
    <property type="entry name" value="Molybde_CF_guanTrfase"/>
</dbReference>
<comment type="subcellular location">
    <subcellularLocation>
        <location evidence="8">Cytoplasm</location>
    </subcellularLocation>
</comment>
<dbReference type="Gene3D" id="3.90.550.10">
    <property type="entry name" value="Spore Coat Polysaccharide Biosynthesis Protein SpsA, Chain A"/>
    <property type="match status" value="1"/>
</dbReference>
<keyword evidence="1 8" id="KW-0963">Cytoplasm</keyword>
<dbReference type="InterPro" id="IPR025877">
    <property type="entry name" value="MobA-like_NTP_Trfase"/>
</dbReference>
<keyword evidence="6 8" id="KW-0342">GTP-binding</keyword>
<dbReference type="HAMAP" id="MF_00316">
    <property type="entry name" value="MobA"/>
    <property type="match status" value="1"/>
</dbReference>
<dbReference type="InterPro" id="IPR029044">
    <property type="entry name" value="Nucleotide-diphossugar_trans"/>
</dbReference>
<organism evidence="10 11">
    <name type="scientific">Piscinibacter gummiphilus</name>
    <dbReference type="NCBI Taxonomy" id="946333"/>
    <lineage>
        <taxon>Bacteria</taxon>
        <taxon>Pseudomonadati</taxon>
        <taxon>Pseudomonadota</taxon>
        <taxon>Betaproteobacteria</taxon>
        <taxon>Burkholderiales</taxon>
        <taxon>Sphaerotilaceae</taxon>
        <taxon>Piscinibacter</taxon>
    </lineage>
</organism>
<accession>A0ABZ0CMW0</accession>
<evidence type="ECO:0000256" key="2">
    <source>
        <dbReference type="ARBA" id="ARBA00022679"/>
    </source>
</evidence>
<evidence type="ECO:0000256" key="5">
    <source>
        <dbReference type="ARBA" id="ARBA00022842"/>
    </source>
</evidence>
<feature type="binding site" evidence="8">
    <location>
        <position position="103"/>
    </location>
    <ligand>
        <name>Mg(2+)</name>
        <dbReference type="ChEBI" id="CHEBI:18420"/>
    </ligand>
</feature>
<comment type="domain">
    <text evidence="8">The N-terminal domain determines nucleotide recognition and specific binding, while the C-terminal domain determines the specific binding to the target protein.</text>
</comment>
<comment type="similarity">
    <text evidence="8">Belongs to the MobA family.</text>
</comment>
<reference evidence="10 11" key="1">
    <citation type="submission" date="2023-10" db="EMBL/GenBank/DDBJ databases">
        <title>Bacteria for the degradation of biodegradable plastic PBAT(Polybutylene adipate terephthalate).</title>
        <authorList>
            <person name="Weon H.-Y."/>
            <person name="Yeon J."/>
        </authorList>
    </citation>
    <scope>NUCLEOTIDE SEQUENCE [LARGE SCALE GENOMIC DNA]</scope>
    <source>
        <strain evidence="10 11">SBD 7-3</strain>
    </source>
</reference>
<keyword evidence="2 8" id="KW-0808">Transferase</keyword>
<dbReference type="PANTHER" id="PTHR19136">
    <property type="entry name" value="MOLYBDENUM COFACTOR GUANYLYLTRANSFERASE"/>
    <property type="match status" value="1"/>
</dbReference>
<evidence type="ECO:0000256" key="7">
    <source>
        <dbReference type="ARBA" id="ARBA00023150"/>
    </source>
</evidence>
<dbReference type="GO" id="GO:0061603">
    <property type="term" value="F:molybdenum cofactor guanylyltransferase activity"/>
    <property type="evidence" value="ECO:0007669"/>
    <property type="project" value="UniProtKB-EC"/>
</dbReference>
<dbReference type="NCBIfam" id="TIGR02665">
    <property type="entry name" value="molyb_mobA"/>
    <property type="match status" value="1"/>
</dbReference>
<keyword evidence="11" id="KW-1185">Reference proteome</keyword>
<proteinExistence type="inferred from homology"/>
<evidence type="ECO:0000313" key="10">
    <source>
        <dbReference type="EMBL" id="WOB06318.1"/>
    </source>
</evidence>
<dbReference type="EC" id="2.7.7.77" evidence="8"/>
<dbReference type="PANTHER" id="PTHR19136:SF81">
    <property type="entry name" value="MOLYBDENUM COFACTOR GUANYLYLTRANSFERASE"/>
    <property type="match status" value="1"/>
</dbReference>
<feature type="domain" description="MobA-like NTP transferase" evidence="9">
    <location>
        <begin position="9"/>
        <end position="167"/>
    </location>
</feature>
<comment type="catalytic activity">
    <reaction evidence="8">
        <text>Mo-molybdopterin + GTP + H(+) = Mo-molybdopterin guanine dinucleotide + diphosphate</text>
        <dbReference type="Rhea" id="RHEA:34243"/>
        <dbReference type="ChEBI" id="CHEBI:15378"/>
        <dbReference type="ChEBI" id="CHEBI:33019"/>
        <dbReference type="ChEBI" id="CHEBI:37565"/>
        <dbReference type="ChEBI" id="CHEBI:71302"/>
        <dbReference type="ChEBI" id="CHEBI:71310"/>
        <dbReference type="EC" id="2.7.7.77"/>
    </reaction>
</comment>
<keyword evidence="3 8" id="KW-0479">Metal-binding</keyword>
<gene>
    <name evidence="8 10" type="primary">mobA</name>
    <name evidence="10" type="ORF">RXV79_15440</name>
</gene>
<evidence type="ECO:0000256" key="3">
    <source>
        <dbReference type="ARBA" id="ARBA00022723"/>
    </source>
</evidence>
<dbReference type="CDD" id="cd02503">
    <property type="entry name" value="MobA"/>
    <property type="match status" value="1"/>
</dbReference>
<name>A0ABZ0CMW0_9BURK</name>
<evidence type="ECO:0000313" key="11">
    <source>
        <dbReference type="Proteomes" id="UP001303946"/>
    </source>
</evidence>
<evidence type="ECO:0000256" key="8">
    <source>
        <dbReference type="HAMAP-Rule" id="MF_00316"/>
    </source>
</evidence>
<feature type="binding site" evidence="8">
    <location>
        <position position="71"/>
    </location>
    <ligand>
        <name>GTP</name>
        <dbReference type="ChEBI" id="CHEBI:37565"/>
    </ligand>
</feature>